<organism evidence="1 2">
    <name type="scientific">Fusarium duplospermum</name>
    <dbReference type="NCBI Taxonomy" id="1325734"/>
    <lineage>
        <taxon>Eukaryota</taxon>
        <taxon>Fungi</taxon>
        <taxon>Dikarya</taxon>
        <taxon>Ascomycota</taxon>
        <taxon>Pezizomycotina</taxon>
        <taxon>Sordariomycetes</taxon>
        <taxon>Hypocreomycetidae</taxon>
        <taxon>Hypocreales</taxon>
        <taxon>Nectriaceae</taxon>
        <taxon>Fusarium</taxon>
        <taxon>Fusarium solani species complex</taxon>
    </lineage>
</organism>
<sequence>MLWPRDSHGPCFFSVWSPTSTSTAHWTTTTRVIKQVAATPSVGSVARPRIHVDAWRLSSLVFDQRCRTAPAPRQARHPPPSAGRSYDAEQIRRALSLLTSPAPSPSHPRQSLGPRATALGLQLVPPLQGLSCQAWAKLYIARPVSPSKCLPIPPVGAMHSSNTSLETLPTIDRPRTTYRLIS</sequence>
<proteinExistence type="predicted"/>
<comment type="caution">
    <text evidence="1">The sequence shown here is derived from an EMBL/GenBank/DDBJ whole genome shotgun (WGS) entry which is preliminary data.</text>
</comment>
<gene>
    <name evidence="1" type="ORF">CEP54_010933</name>
</gene>
<dbReference type="EMBL" id="NKCI01000136">
    <property type="protein sequence ID" value="RSL52378.1"/>
    <property type="molecule type" value="Genomic_DNA"/>
</dbReference>
<name>A0A428PH43_9HYPO</name>
<accession>A0A428PH43</accession>
<protein>
    <submittedName>
        <fullName evidence="1">Uncharacterized protein</fullName>
    </submittedName>
</protein>
<keyword evidence="2" id="KW-1185">Reference proteome</keyword>
<reference evidence="1 2" key="1">
    <citation type="submission" date="2017-06" db="EMBL/GenBank/DDBJ databases">
        <title>Comparative genomic analysis of Ambrosia Fusariam Clade fungi.</title>
        <authorList>
            <person name="Stajich J.E."/>
            <person name="Carrillo J."/>
            <person name="Kijimoto T."/>
            <person name="Eskalen A."/>
            <person name="O'Donnell K."/>
            <person name="Kasson M."/>
        </authorList>
    </citation>
    <scope>NUCLEOTIDE SEQUENCE [LARGE SCALE GENOMIC DNA]</scope>
    <source>
        <strain evidence="1 2">NRRL62584</strain>
    </source>
</reference>
<dbReference type="Proteomes" id="UP000288168">
    <property type="component" value="Unassembled WGS sequence"/>
</dbReference>
<evidence type="ECO:0000313" key="1">
    <source>
        <dbReference type="EMBL" id="RSL52378.1"/>
    </source>
</evidence>
<dbReference type="OrthoDB" id="5106982at2759"/>
<dbReference type="AlphaFoldDB" id="A0A428PH43"/>
<evidence type="ECO:0000313" key="2">
    <source>
        <dbReference type="Proteomes" id="UP000288168"/>
    </source>
</evidence>